<dbReference type="InterPro" id="IPR056120">
    <property type="entry name" value="DUF7703"/>
</dbReference>
<sequence>MGAYSAYVISESGPATWRPGEELAAAGFIAIVFYLFLDINVGIYRIFKKKQGFYYWCMLLGTWGCLVDAIAVVLKWFLPNSEHIWPLYTLFLIAGWTIYAPAQLVVLYSRLHLVNQNRKLQRWVLILIISASMIMIVPTWIFDWQAFNPYNPHLSALYSPREAIMDRCTQLGYTFVESIVSGIYILSLTKLLKIKSSVRQRRVMMDLIYVNVIAVSLDVLTVVLVFLNQLGISHPVQTFSYIVKLKLEFIVLNQLMAVAARGLRNESFTERRYHHGPLPNGKDSTGTTSELPIEIPDPESLDAQTNGSAAEIELPSPTLSRVHGASNGLSSRTAQAKAGGGKMPAKAKVKKPSRNGNNNDNGEDMDEEIGIHMWEKKGKLVMEVPWFKMQG</sequence>
<keyword evidence="5" id="KW-1185">Reference proteome</keyword>
<name>A0AA39UD67_9LECA</name>
<feature type="transmembrane region" description="Helical" evidence="2">
    <location>
        <begin position="84"/>
        <end position="108"/>
    </location>
</feature>
<evidence type="ECO:0000259" key="3">
    <source>
        <dbReference type="Pfam" id="PF24802"/>
    </source>
</evidence>
<feature type="domain" description="DUF7703" evidence="3">
    <location>
        <begin position="27"/>
        <end position="259"/>
    </location>
</feature>
<dbReference type="AlphaFoldDB" id="A0AA39UD67"/>
<feature type="transmembrane region" description="Helical" evidence="2">
    <location>
        <begin position="170"/>
        <end position="186"/>
    </location>
</feature>
<keyword evidence="2" id="KW-0472">Membrane</keyword>
<keyword evidence="2" id="KW-1133">Transmembrane helix</keyword>
<dbReference type="PANTHER" id="PTHR37013">
    <property type="entry name" value="INTEGRAL MEMBRANE PROTEIN (AFU_ORTHOLOGUE AFUA_1G05950)-RELATED"/>
    <property type="match status" value="1"/>
</dbReference>
<evidence type="ECO:0000313" key="4">
    <source>
        <dbReference type="EMBL" id="KAK0515201.1"/>
    </source>
</evidence>
<dbReference type="Pfam" id="PF24802">
    <property type="entry name" value="DUF7703"/>
    <property type="match status" value="1"/>
</dbReference>
<evidence type="ECO:0000256" key="2">
    <source>
        <dbReference type="SAM" id="Phobius"/>
    </source>
</evidence>
<gene>
    <name evidence="4" type="ORF">JMJ35_002580</name>
</gene>
<evidence type="ECO:0000313" key="5">
    <source>
        <dbReference type="Proteomes" id="UP001166286"/>
    </source>
</evidence>
<proteinExistence type="predicted"/>
<comment type="caution">
    <text evidence="4">The sequence shown here is derived from an EMBL/GenBank/DDBJ whole genome shotgun (WGS) entry which is preliminary data.</text>
</comment>
<dbReference type="Proteomes" id="UP001166286">
    <property type="component" value="Unassembled WGS sequence"/>
</dbReference>
<dbReference type="EMBL" id="JAFEKC020000004">
    <property type="protein sequence ID" value="KAK0515201.1"/>
    <property type="molecule type" value="Genomic_DNA"/>
</dbReference>
<feature type="transmembrane region" description="Helical" evidence="2">
    <location>
        <begin position="53"/>
        <end position="78"/>
    </location>
</feature>
<reference evidence="4" key="1">
    <citation type="submission" date="2023-03" db="EMBL/GenBank/DDBJ databases">
        <title>Complete genome of Cladonia borealis.</title>
        <authorList>
            <person name="Park H."/>
        </authorList>
    </citation>
    <scope>NUCLEOTIDE SEQUENCE</scope>
    <source>
        <strain evidence="4">ANT050790</strain>
    </source>
</reference>
<keyword evidence="2" id="KW-0812">Transmembrane</keyword>
<feature type="transmembrane region" description="Helical" evidence="2">
    <location>
        <begin position="120"/>
        <end position="142"/>
    </location>
</feature>
<protein>
    <recommendedName>
        <fullName evidence="3">DUF7703 domain-containing protein</fullName>
    </recommendedName>
</protein>
<organism evidence="4 5">
    <name type="scientific">Cladonia borealis</name>
    <dbReference type="NCBI Taxonomy" id="184061"/>
    <lineage>
        <taxon>Eukaryota</taxon>
        <taxon>Fungi</taxon>
        <taxon>Dikarya</taxon>
        <taxon>Ascomycota</taxon>
        <taxon>Pezizomycotina</taxon>
        <taxon>Lecanoromycetes</taxon>
        <taxon>OSLEUM clade</taxon>
        <taxon>Lecanoromycetidae</taxon>
        <taxon>Lecanorales</taxon>
        <taxon>Lecanorineae</taxon>
        <taxon>Cladoniaceae</taxon>
        <taxon>Cladonia</taxon>
    </lineage>
</organism>
<accession>A0AA39UD67</accession>
<feature type="region of interest" description="Disordered" evidence="1">
    <location>
        <begin position="271"/>
        <end position="366"/>
    </location>
</feature>
<feature type="transmembrane region" description="Helical" evidence="2">
    <location>
        <begin position="23"/>
        <end position="41"/>
    </location>
</feature>
<evidence type="ECO:0000256" key="1">
    <source>
        <dbReference type="SAM" id="MobiDB-lite"/>
    </source>
</evidence>
<feature type="transmembrane region" description="Helical" evidence="2">
    <location>
        <begin position="207"/>
        <end position="227"/>
    </location>
</feature>